<sequence length="320" mass="35684">MPASVKDTAILSLKAVAIVGVVTHHILNRRIDPQANEWLEIYPYFSWAVLLFFAISGWLHALSQEKRGRTFGQFLAVRAQRLAVPFVAVVILYSILWQVMQVTGIFQPEARVPSGFLQKIFYSLWPLNQTVADQLYFLPMLCVISVGAHGLVCIGGWRFITFATGIALVLGLTFFPTSPNMGFLPGVWAWGSFCYGAGFLIRTNKSSRLLWTCVGVLALAVFIRAGWAGWAKVLPVILLGAMYWLKLDRWKFLHPLGEASGTVYIYHQPFLLQGLLIGVSLIPVWQLQVAGVLGAASVAILICSLYYFAVRNTWLKFTLL</sequence>
<dbReference type="Proteomes" id="UP000076023">
    <property type="component" value="Unassembled WGS sequence"/>
</dbReference>
<evidence type="ECO:0000256" key="1">
    <source>
        <dbReference type="SAM" id="Phobius"/>
    </source>
</evidence>
<keyword evidence="1" id="KW-0812">Transmembrane</keyword>
<dbReference type="RefSeq" id="WP_153811501.1">
    <property type="nucleotide sequence ID" value="NZ_BDCO01000002.1"/>
</dbReference>
<keyword evidence="3" id="KW-0012">Acyltransferase</keyword>
<keyword evidence="3" id="KW-0808">Transferase</keyword>
<keyword evidence="1" id="KW-1133">Transmembrane helix</keyword>
<feature type="transmembrane region" description="Helical" evidence="1">
    <location>
        <begin position="183"/>
        <end position="201"/>
    </location>
</feature>
<organism evidence="3 4">
    <name type="scientific">Terrimicrobium sacchariphilum</name>
    <dbReference type="NCBI Taxonomy" id="690879"/>
    <lineage>
        <taxon>Bacteria</taxon>
        <taxon>Pseudomonadati</taxon>
        <taxon>Verrucomicrobiota</taxon>
        <taxon>Terrimicrobiia</taxon>
        <taxon>Terrimicrobiales</taxon>
        <taxon>Terrimicrobiaceae</taxon>
        <taxon>Terrimicrobium</taxon>
    </lineage>
</organism>
<dbReference type="OrthoDB" id="198650at2"/>
<protein>
    <submittedName>
        <fullName evidence="3">Acyltransferase</fullName>
    </submittedName>
</protein>
<feature type="domain" description="Acyltransferase 3" evidence="2">
    <location>
        <begin position="13"/>
        <end position="305"/>
    </location>
</feature>
<dbReference type="STRING" id="690879.TSACC_23328"/>
<feature type="transmembrane region" description="Helical" evidence="1">
    <location>
        <begin position="82"/>
        <end position="100"/>
    </location>
</feature>
<dbReference type="Pfam" id="PF01757">
    <property type="entry name" value="Acyl_transf_3"/>
    <property type="match status" value="1"/>
</dbReference>
<feature type="transmembrane region" description="Helical" evidence="1">
    <location>
        <begin position="292"/>
        <end position="310"/>
    </location>
</feature>
<feature type="transmembrane region" description="Helical" evidence="1">
    <location>
        <begin position="213"/>
        <end position="245"/>
    </location>
</feature>
<dbReference type="EMBL" id="BDCO01000002">
    <property type="protein sequence ID" value="GAT34894.1"/>
    <property type="molecule type" value="Genomic_DNA"/>
</dbReference>
<accession>A0A146GDW7</accession>
<dbReference type="GO" id="GO:0016747">
    <property type="term" value="F:acyltransferase activity, transferring groups other than amino-acyl groups"/>
    <property type="evidence" value="ECO:0007669"/>
    <property type="project" value="InterPro"/>
</dbReference>
<name>A0A146GDW7_TERSA</name>
<feature type="transmembrane region" description="Helical" evidence="1">
    <location>
        <begin position="135"/>
        <end position="152"/>
    </location>
</feature>
<proteinExistence type="predicted"/>
<dbReference type="InterPro" id="IPR002656">
    <property type="entry name" value="Acyl_transf_3_dom"/>
</dbReference>
<evidence type="ECO:0000313" key="4">
    <source>
        <dbReference type="Proteomes" id="UP000076023"/>
    </source>
</evidence>
<feature type="transmembrane region" description="Helical" evidence="1">
    <location>
        <begin position="41"/>
        <end position="61"/>
    </location>
</feature>
<keyword evidence="4" id="KW-1185">Reference proteome</keyword>
<evidence type="ECO:0000313" key="3">
    <source>
        <dbReference type="EMBL" id="GAT34894.1"/>
    </source>
</evidence>
<dbReference type="AlphaFoldDB" id="A0A146GDW7"/>
<comment type="caution">
    <text evidence="3">The sequence shown here is derived from an EMBL/GenBank/DDBJ whole genome shotgun (WGS) entry which is preliminary data.</text>
</comment>
<keyword evidence="1" id="KW-0472">Membrane</keyword>
<reference evidence="4" key="1">
    <citation type="journal article" date="2017" name="Genome Announc.">
        <title>Draft Genome Sequence of Terrimicrobium sacchariphilum NM-5T, a Facultative Anaerobic Soil Bacterium of the Class Spartobacteria.</title>
        <authorList>
            <person name="Qiu Y.L."/>
            <person name="Tourlousse D.M."/>
            <person name="Matsuura N."/>
            <person name="Ohashi A."/>
            <person name="Sekiguchi Y."/>
        </authorList>
    </citation>
    <scope>NUCLEOTIDE SEQUENCE [LARGE SCALE GENOMIC DNA]</scope>
    <source>
        <strain evidence="4">NM-5</strain>
    </source>
</reference>
<evidence type="ECO:0000259" key="2">
    <source>
        <dbReference type="Pfam" id="PF01757"/>
    </source>
</evidence>
<dbReference type="InParanoid" id="A0A146GDW7"/>
<feature type="transmembrane region" description="Helical" evidence="1">
    <location>
        <begin position="159"/>
        <end position="177"/>
    </location>
</feature>
<gene>
    <name evidence="3" type="ORF">TSACC_23328</name>
</gene>